<dbReference type="AlphaFoldDB" id="A0A1H5SVM9"/>
<proteinExistence type="predicted"/>
<sequence length="314" mass="33622">MHVRWLVVGIGDITRKRVIPAILSDARSTLAGVVTRDVAKAAAYPGVSSWTTLDAALAADGMQSSFDAVYIATPVVMHAELAIAALDAGKDVLCEKPVAMNFAEAQSIVAAADRSGRLLGVSYYRRLYPKLARAKELLAQGVIGQPVFAEGIYHGWLESEERGWLRDPKMAGGGPLYDVASHRIDALNFLFGKPERAVGMRSNALHALEVEDSATAVIGYAGGVQAVVDARWNSRVPRDEFRIVGVEGEMNLTPLNGPALRWPGGEEELPTAENTHGPLIADFVAGVLDGKALVAPGREAIWTDWVTEQVMKGA</sequence>
<gene>
    <name evidence="3" type="ORF">SAMN05421819_0370</name>
</gene>
<feature type="domain" description="GFO/IDH/MocA-like oxidoreductase" evidence="2">
    <location>
        <begin position="132"/>
        <end position="249"/>
    </location>
</feature>
<accession>A0A1H5SVM9</accession>
<evidence type="ECO:0000313" key="3">
    <source>
        <dbReference type="EMBL" id="SEF54504.1"/>
    </source>
</evidence>
<dbReference type="GO" id="GO:0000166">
    <property type="term" value="F:nucleotide binding"/>
    <property type="evidence" value="ECO:0007669"/>
    <property type="project" value="InterPro"/>
</dbReference>
<dbReference type="InterPro" id="IPR052515">
    <property type="entry name" value="Gfo/Idh/MocA_Oxidoreductase"/>
</dbReference>
<evidence type="ECO:0000259" key="1">
    <source>
        <dbReference type="Pfam" id="PF01408"/>
    </source>
</evidence>
<keyword evidence="4" id="KW-1185">Reference proteome</keyword>
<name>A0A1H5SVM9_9BACT</name>
<dbReference type="EMBL" id="FNVA01000001">
    <property type="protein sequence ID" value="SEF54504.1"/>
    <property type="molecule type" value="Genomic_DNA"/>
</dbReference>
<feature type="domain" description="Gfo/Idh/MocA-like oxidoreductase N-terminal" evidence="1">
    <location>
        <begin position="3"/>
        <end position="122"/>
    </location>
</feature>
<protein>
    <submittedName>
        <fullName evidence="3">Predicted dehydrogenase</fullName>
    </submittedName>
</protein>
<dbReference type="InterPro" id="IPR000683">
    <property type="entry name" value="Gfo/Idh/MocA-like_OxRdtase_N"/>
</dbReference>
<evidence type="ECO:0000259" key="2">
    <source>
        <dbReference type="Pfam" id="PF22725"/>
    </source>
</evidence>
<dbReference type="PANTHER" id="PTHR43249">
    <property type="entry name" value="UDP-N-ACETYL-2-AMINO-2-DEOXY-D-GLUCURONATE OXIDASE"/>
    <property type="match status" value="1"/>
</dbReference>
<dbReference type="Pfam" id="PF01408">
    <property type="entry name" value="GFO_IDH_MocA"/>
    <property type="match status" value="1"/>
</dbReference>
<organism evidence="3 4">
    <name type="scientific">Bryocella elongata</name>
    <dbReference type="NCBI Taxonomy" id="863522"/>
    <lineage>
        <taxon>Bacteria</taxon>
        <taxon>Pseudomonadati</taxon>
        <taxon>Acidobacteriota</taxon>
        <taxon>Terriglobia</taxon>
        <taxon>Terriglobales</taxon>
        <taxon>Acidobacteriaceae</taxon>
        <taxon>Bryocella</taxon>
    </lineage>
</organism>
<dbReference type="Proteomes" id="UP000236728">
    <property type="component" value="Unassembled WGS sequence"/>
</dbReference>
<dbReference type="Gene3D" id="3.40.50.720">
    <property type="entry name" value="NAD(P)-binding Rossmann-like Domain"/>
    <property type="match status" value="1"/>
</dbReference>
<dbReference type="InterPro" id="IPR036291">
    <property type="entry name" value="NAD(P)-bd_dom_sf"/>
</dbReference>
<dbReference type="PANTHER" id="PTHR43249:SF1">
    <property type="entry name" value="D-GLUCOSIDE 3-DEHYDROGENASE"/>
    <property type="match status" value="1"/>
</dbReference>
<dbReference type="InterPro" id="IPR055170">
    <property type="entry name" value="GFO_IDH_MocA-like_dom"/>
</dbReference>
<dbReference type="SUPFAM" id="SSF51735">
    <property type="entry name" value="NAD(P)-binding Rossmann-fold domains"/>
    <property type="match status" value="1"/>
</dbReference>
<dbReference type="SUPFAM" id="SSF55347">
    <property type="entry name" value="Glyceraldehyde-3-phosphate dehydrogenase-like, C-terminal domain"/>
    <property type="match status" value="1"/>
</dbReference>
<evidence type="ECO:0000313" key="4">
    <source>
        <dbReference type="Proteomes" id="UP000236728"/>
    </source>
</evidence>
<dbReference type="Pfam" id="PF22725">
    <property type="entry name" value="GFO_IDH_MocA_C3"/>
    <property type="match status" value="1"/>
</dbReference>
<dbReference type="RefSeq" id="WP_103931313.1">
    <property type="nucleotide sequence ID" value="NZ_FNVA01000001.1"/>
</dbReference>
<dbReference type="Gene3D" id="3.30.360.10">
    <property type="entry name" value="Dihydrodipicolinate Reductase, domain 2"/>
    <property type="match status" value="1"/>
</dbReference>
<reference evidence="3 4" key="1">
    <citation type="submission" date="2016-10" db="EMBL/GenBank/DDBJ databases">
        <authorList>
            <person name="de Groot N.N."/>
        </authorList>
    </citation>
    <scope>NUCLEOTIDE SEQUENCE [LARGE SCALE GENOMIC DNA]</scope>
    <source>
        <strain evidence="3 4">DSM 22489</strain>
    </source>
</reference>
<dbReference type="OrthoDB" id="9815825at2"/>